<evidence type="ECO:0000313" key="2">
    <source>
        <dbReference type="Proteomes" id="UP000471147"/>
    </source>
</evidence>
<dbReference type="EMBL" id="SDWJ01000002">
    <property type="protein sequence ID" value="MVZ98789.1"/>
    <property type="molecule type" value="Genomic_DNA"/>
</dbReference>
<reference evidence="1 2" key="1">
    <citation type="submission" date="2019-01" db="EMBL/GenBank/DDBJ databases">
        <title>Sphingorhabdus lacus sp.nov., isolated from an oligotrophic freshwater lake.</title>
        <authorList>
            <person name="Park M."/>
        </authorList>
    </citation>
    <scope>NUCLEOTIDE SEQUENCE [LARGE SCALE GENOMIC DNA]</scope>
    <source>
        <strain evidence="1 2">IMCC26285</strain>
    </source>
</reference>
<protein>
    <submittedName>
        <fullName evidence="1">Uncharacterized protein</fullName>
    </submittedName>
</protein>
<accession>A0A6I4M0R9</accession>
<organism evidence="1 2">
    <name type="scientific">Sphingorhabdus profundilacus</name>
    <dbReference type="NCBI Taxonomy" id="2509718"/>
    <lineage>
        <taxon>Bacteria</taxon>
        <taxon>Pseudomonadati</taxon>
        <taxon>Pseudomonadota</taxon>
        <taxon>Alphaproteobacteria</taxon>
        <taxon>Sphingomonadales</taxon>
        <taxon>Sphingomonadaceae</taxon>
        <taxon>Sphingorhabdus</taxon>
    </lineage>
</organism>
<dbReference type="Proteomes" id="UP000471147">
    <property type="component" value="Unassembled WGS sequence"/>
</dbReference>
<comment type="caution">
    <text evidence="1">The sequence shown here is derived from an EMBL/GenBank/DDBJ whole genome shotgun (WGS) entry which is preliminary data.</text>
</comment>
<dbReference type="Gene3D" id="2.180.10.10">
    <property type="entry name" value="RHS repeat-associated core"/>
    <property type="match status" value="1"/>
</dbReference>
<proteinExistence type="predicted"/>
<gene>
    <name evidence="1" type="ORF">EUU23_13940</name>
</gene>
<evidence type="ECO:0000313" key="1">
    <source>
        <dbReference type="EMBL" id="MVZ98789.1"/>
    </source>
</evidence>
<name>A0A6I4M0R9_9SPHN</name>
<sequence>MATAPGSIYIGYEPSGNQILQLYSSGSGTDTRFGWDGDRINLEINASGWTTLRRYVPGPGTDETVVWYEGAGLTDRRWLHSDERGSVTAVLEFPVPLSTLPVRVYQFPAFQFREMPSESTEMLKFTASNYVSRREFC</sequence>
<dbReference type="AlphaFoldDB" id="A0A6I4M0R9"/>
<keyword evidence="2" id="KW-1185">Reference proteome</keyword>
<dbReference type="RefSeq" id="WP_160354646.1">
    <property type="nucleotide sequence ID" value="NZ_SDWJ01000002.1"/>
</dbReference>
<dbReference type="OrthoDB" id="6057489at2"/>